<dbReference type="HOGENOM" id="CLU_1931700_0_0_1"/>
<dbReference type="EMBL" id="ANIZ01001430">
    <property type="protein sequence ID" value="ETI47497.1"/>
    <property type="molecule type" value="Genomic_DNA"/>
</dbReference>
<keyword evidence="3" id="KW-1185">Reference proteome</keyword>
<comment type="caution">
    <text evidence="2">The sequence shown here is derived from an EMBL/GenBank/DDBJ whole genome shotgun (WGS) entry which is preliminary data.</text>
</comment>
<evidence type="ECO:0000256" key="1">
    <source>
        <dbReference type="SAM" id="MobiDB-lite"/>
    </source>
</evidence>
<organism evidence="2 3">
    <name type="scientific">Phytophthora nicotianae P1569</name>
    <dbReference type="NCBI Taxonomy" id="1317065"/>
    <lineage>
        <taxon>Eukaryota</taxon>
        <taxon>Sar</taxon>
        <taxon>Stramenopiles</taxon>
        <taxon>Oomycota</taxon>
        <taxon>Peronosporomycetes</taxon>
        <taxon>Peronosporales</taxon>
        <taxon>Peronosporaceae</taxon>
        <taxon>Phytophthora</taxon>
    </lineage>
</organism>
<evidence type="ECO:0000313" key="3">
    <source>
        <dbReference type="Proteomes" id="UP000018721"/>
    </source>
</evidence>
<accession>V9FAT1</accession>
<feature type="region of interest" description="Disordered" evidence="1">
    <location>
        <begin position="83"/>
        <end position="103"/>
    </location>
</feature>
<dbReference type="Proteomes" id="UP000018721">
    <property type="component" value="Unassembled WGS sequence"/>
</dbReference>
<evidence type="ECO:0000313" key="2">
    <source>
        <dbReference type="EMBL" id="ETI47497.1"/>
    </source>
</evidence>
<sequence length="131" mass="14656">MDATISNGENTASFTLCECRDQFKGQFCSVLRFLAVLDGSYSIDTGSIVDIEMEREGEDIDMECEENDTSGPKLLTVEVEEWGGGWGGGSENTPSRSKLKTREIATSEQRREFKSWKESWGSWNICFSQSS</sequence>
<reference evidence="2 3" key="1">
    <citation type="submission" date="2013-11" db="EMBL/GenBank/DDBJ databases">
        <title>The Genome Sequence of Phytophthora parasitica P1569.</title>
        <authorList>
            <consortium name="The Broad Institute Genomics Platform"/>
            <person name="Russ C."/>
            <person name="Tyler B."/>
            <person name="Panabieres F."/>
            <person name="Shan W."/>
            <person name="Tripathy S."/>
            <person name="Grunwald N."/>
            <person name="Machado M."/>
            <person name="Johnson C.S."/>
            <person name="Arredondo F."/>
            <person name="Hong C."/>
            <person name="Coffey M."/>
            <person name="Young S.K."/>
            <person name="Zeng Q."/>
            <person name="Gargeya S."/>
            <person name="Fitzgerald M."/>
            <person name="Abouelleil A."/>
            <person name="Alvarado L."/>
            <person name="Chapman S.B."/>
            <person name="Gainer-Dewar J."/>
            <person name="Goldberg J."/>
            <person name="Griggs A."/>
            <person name="Gujja S."/>
            <person name="Hansen M."/>
            <person name="Howarth C."/>
            <person name="Imamovic A."/>
            <person name="Ireland A."/>
            <person name="Larimer J."/>
            <person name="McCowan C."/>
            <person name="Murphy C."/>
            <person name="Pearson M."/>
            <person name="Poon T.W."/>
            <person name="Priest M."/>
            <person name="Roberts A."/>
            <person name="Saif S."/>
            <person name="Shea T."/>
            <person name="Sykes S."/>
            <person name="Wortman J."/>
            <person name="Nusbaum C."/>
            <person name="Birren B."/>
        </authorList>
    </citation>
    <scope>NUCLEOTIDE SEQUENCE [LARGE SCALE GENOMIC DNA]</scope>
    <source>
        <strain evidence="2 3">P1569</strain>
    </source>
</reference>
<proteinExistence type="predicted"/>
<protein>
    <submittedName>
        <fullName evidence="2">Uncharacterized protein</fullName>
    </submittedName>
</protein>
<name>V9FAT1_PHYNI</name>
<gene>
    <name evidence="2" type="ORF">F443_08301</name>
</gene>
<dbReference type="OrthoDB" id="10584929at2759"/>
<dbReference type="AlphaFoldDB" id="V9FAT1"/>